<evidence type="ECO:0000259" key="12">
    <source>
        <dbReference type="PROSITE" id="PS50011"/>
    </source>
</evidence>
<dbReference type="InterPro" id="IPR011009">
    <property type="entry name" value="Kinase-like_dom_sf"/>
</dbReference>
<keyword evidence="6" id="KW-0418">Kinase</keyword>
<dbReference type="SUPFAM" id="SSF56112">
    <property type="entry name" value="Protein kinase-like (PK-like)"/>
    <property type="match status" value="1"/>
</dbReference>
<dbReference type="Gene3D" id="1.10.510.10">
    <property type="entry name" value="Transferase(Phosphotransferase) domain 1"/>
    <property type="match status" value="1"/>
</dbReference>
<sequence length="515" mass="57908">MTDVVVHSAPGPSSKSVLKPETISQQPVCSYEVVQTLGEGAFGEVLLITDRTNPNCALAMKKMSVSDGDQDKIKQIRKEGLLQKMLSRVGHDNVIRLIGIKCESDYYYLFLEYADCGELFDKIEPDVGMTPARAQFYFRQLISGLKYIHSYGIVHRDIKPENLLLTSSQVLKISDFGMATVFRHNGVERDLDMSCGTLPYAAPEILFGRKYKGEPVDVWSAGVVLITMLTGELPWEKADDSSAPYLNWISNTNLDENPWRKIDVRGLSLIRIIVTNNVANRATLDRIQRHPWFTHNYGVSEYNENPAKRRKIEKFDNIPNTQVQTVSVANNCMDENNSSNRAHCEKEALSKKVSSFSQPANMDDLILSQRIDMSQGSSNPLKRMVCRMTRFCVNVDAASAIARVSTECECADFSVLQTTAAQLLVSTPRATMMVNVYTMIANPKIKPAVMIDFRRSRGDGIEFKRMFIEVRNRMQNLICSIGNDWLENLGLTPPSQERDENASSQGVMRMESDAN</sequence>
<evidence type="ECO:0000256" key="7">
    <source>
        <dbReference type="ARBA" id="ARBA00022840"/>
    </source>
</evidence>
<dbReference type="AlphaFoldDB" id="A0A8S1E991"/>
<organism evidence="13 14">
    <name type="scientific">Caenorhabditis bovis</name>
    <dbReference type="NCBI Taxonomy" id="2654633"/>
    <lineage>
        <taxon>Eukaryota</taxon>
        <taxon>Metazoa</taxon>
        <taxon>Ecdysozoa</taxon>
        <taxon>Nematoda</taxon>
        <taxon>Chromadorea</taxon>
        <taxon>Rhabditida</taxon>
        <taxon>Rhabditina</taxon>
        <taxon>Rhabditomorpha</taxon>
        <taxon>Rhabditoidea</taxon>
        <taxon>Rhabditidae</taxon>
        <taxon>Peloderinae</taxon>
        <taxon>Caenorhabditis</taxon>
    </lineage>
</organism>
<evidence type="ECO:0000256" key="5">
    <source>
        <dbReference type="ARBA" id="ARBA00022741"/>
    </source>
</evidence>
<comment type="catalytic activity">
    <reaction evidence="9">
        <text>L-seryl-[protein] + ATP = O-phospho-L-seryl-[protein] + ADP + H(+)</text>
        <dbReference type="Rhea" id="RHEA:17989"/>
        <dbReference type="Rhea" id="RHEA-COMP:9863"/>
        <dbReference type="Rhea" id="RHEA-COMP:11604"/>
        <dbReference type="ChEBI" id="CHEBI:15378"/>
        <dbReference type="ChEBI" id="CHEBI:29999"/>
        <dbReference type="ChEBI" id="CHEBI:30616"/>
        <dbReference type="ChEBI" id="CHEBI:83421"/>
        <dbReference type="ChEBI" id="CHEBI:456216"/>
        <dbReference type="EC" id="2.7.11.1"/>
    </reaction>
</comment>
<dbReference type="SMART" id="SM00220">
    <property type="entry name" value="S_TKc"/>
    <property type="match status" value="1"/>
</dbReference>
<keyword evidence="3" id="KW-0723">Serine/threonine-protein kinase</keyword>
<evidence type="ECO:0000256" key="1">
    <source>
        <dbReference type="ARBA" id="ARBA00010791"/>
    </source>
</evidence>
<keyword evidence="5 10" id="KW-0547">Nucleotide-binding</keyword>
<keyword evidence="14" id="KW-1185">Reference proteome</keyword>
<dbReference type="FunFam" id="1.10.510.10:FF:000301">
    <property type="entry name" value="Serine/threonine-protein kinase Chk1"/>
    <property type="match status" value="1"/>
</dbReference>
<evidence type="ECO:0000256" key="10">
    <source>
        <dbReference type="PROSITE-ProRule" id="PRU10141"/>
    </source>
</evidence>
<dbReference type="Proteomes" id="UP000494206">
    <property type="component" value="Unassembled WGS sequence"/>
</dbReference>
<dbReference type="InterPro" id="IPR017441">
    <property type="entry name" value="Protein_kinase_ATP_BS"/>
</dbReference>
<comment type="similarity">
    <text evidence="1">Belongs to the protein kinase superfamily. CAMK Ser/Thr protein kinase family. NIM1 subfamily.</text>
</comment>
<reference evidence="13 14" key="1">
    <citation type="submission" date="2020-04" db="EMBL/GenBank/DDBJ databases">
        <authorList>
            <person name="Laetsch R D."/>
            <person name="Stevens L."/>
            <person name="Kumar S."/>
            <person name="Blaxter L. M."/>
        </authorList>
    </citation>
    <scope>NUCLEOTIDE SEQUENCE [LARGE SCALE GENOMIC DNA]</scope>
</reference>
<dbReference type="InterPro" id="IPR000719">
    <property type="entry name" value="Prot_kinase_dom"/>
</dbReference>
<dbReference type="GO" id="GO:0035556">
    <property type="term" value="P:intracellular signal transduction"/>
    <property type="evidence" value="ECO:0007669"/>
    <property type="project" value="TreeGrafter"/>
</dbReference>
<dbReference type="Pfam" id="PF00069">
    <property type="entry name" value="Pkinase"/>
    <property type="match status" value="1"/>
</dbReference>
<name>A0A8S1E991_9PELO</name>
<evidence type="ECO:0000256" key="8">
    <source>
        <dbReference type="ARBA" id="ARBA00047899"/>
    </source>
</evidence>
<gene>
    <name evidence="13" type="ORF">CBOVIS_LOCUS402</name>
</gene>
<comment type="catalytic activity">
    <reaction evidence="8">
        <text>L-threonyl-[protein] + ATP = O-phospho-L-threonyl-[protein] + ADP + H(+)</text>
        <dbReference type="Rhea" id="RHEA:46608"/>
        <dbReference type="Rhea" id="RHEA-COMP:11060"/>
        <dbReference type="Rhea" id="RHEA-COMP:11605"/>
        <dbReference type="ChEBI" id="CHEBI:15378"/>
        <dbReference type="ChEBI" id="CHEBI:30013"/>
        <dbReference type="ChEBI" id="CHEBI:30616"/>
        <dbReference type="ChEBI" id="CHEBI:61977"/>
        <dbReference type="ChEBI" id="CHEBI:456216"/>
        <dbReference type="EC" id="2.7.11.1"/>
    </reaction>
</comment>
<evidence type="ECO:0000256" key="4">
    <source>
        <dbReference type="ARBA" id="ARBA00022679"/>
    </source>
</evidence>
<evidence type="ECO:0000256" key="11">
    <source>
        <dbReference type="SAM" id="MobiDB-lite"/>
    </source>
</evidence>
<dbReference type="EC" id="2.7.11.1" evidence="2"/>
<evidence type="ECO:0000256" key="2">
    <source>
        <dbReference type="ARBA" id="ARBA00012513"/>
    </source>
</evidence>
<dbReference type="PROSITE" id="PS50011">
    <property type="entry name" value="PROTEIN_KINASE_DOM"/>
    <property type="match status" value="1"/>
</dbReference>
<protein>
    <recommendedName>
        <fullName evidence="2">non-specific serine/threonine protein kinase</fullName>
        <ecNumber evidence="2">2.7.11.1</ecNumber>
    </recommendedName>
</protein>
<evidence type="ECO:0000313" key="13">
    <source>
        <dbReference type="EMBL" id="CAB3396910.1"/>
    </source>
</evidence>
<dbReference type="PANTHER" id="PTHR24346:SF107">
    <property type="entry name" value="SERINE_THREONINE-PROTEIN KINASE CHK1"/>
    <property type="match status" value="1"/>
</dbReference>
<keyword evidence="4" id="KW-0808">Transferase</keyword>
<evidence type="ECO:0000313" key="14">
    <source>
        <dbReference type="Proteomes" id="UP000494206"/>
    </source>
</evidence>
<proteinExistence type="inferred from homology"/>
<dbReference type="OrthoDB" id="539158at2759"/>
<comment type="caution">
    <text evidence="13">The sequence shown here is derived from an EMBL/GenBank/DDBJ whole genome shotgun (WGS) entry which is preliminary data.</text>
</comment>
<feature type="binding site" evidence="10">
    <location>
        <position position="61"/>
    </location>
    <ligand>
        <name>ATP</name>
        <dbReference type="ChEBI" id="CHEBI:30616"/>
    </ligand>
</feature>
<dbReference type="PROSITE" id="PS00107">
    <property type="entry name" value="PROTEIN_KINASE_ATP"/>
    <property type="match status" value="1"/>
</dbReference>
<feature type="region of interest" description="Disordered" evidence="11">
    <location>
        <begin position="491"/>
        <end position="515"/>
    </location>
</feature>
<evidence type="ECO:0000256" key="3">
    <source>
        <dbReference type="ARBA" id="ARBA00022527"/>
    </source>
</evidence>
<feature type="domain" description="Protein kinase" evidence="12">
    <location>
        <begin position="31"/>
        <end position="293"/>
    </location>
</feature>
<dbReference type="InterPro" id="IPR008271">
    <property type="entry name" value="Ser/Thr_kinase_AS"/>
</dbReference>
<dbReference type="GO" id="GO:0004674">
    <property type="term" value="F:protein serine/threonine kinase activity"/>
    <property type="evidence" value="ECO:0007669"/>
    <property type="project" value="UniProtKB-KW"/>
</dbReference>
<accession>A0A8S1E991</accession>
<evidence type="ECO:0000256" key="9">
    <source>
        <dbReference type="ARBA" id="ARBA00048679"/>
    </source>
</evidence>
<dbReference type="GO" id="GO:0005524">
    <property type="term" value="F:ATP binding"/>
    <property type="evidence" value="ECO:0007669"/>
    <property type="project" value="UniProtKB-UniRule"/>
</dbReference>
<evidence type="ECO:0000256" key="6">
    <source>
        <dbReference type="ARBA" id="ARBA00022777"/>
    </source>
</evidence>
<dbReference type="PANTHER" id="PTHR24346">
    <property type="entry name" value="MAP/MICROTUBULE AFFINITY-REGULATING KINASE"/>
    <property type="match status" value="1"/>
</dbReference>
<dbReference type="EMBL" id="CADEPM010000001">
    <property type="protein sequence ID" value="CAB3396910.1"/>
    <property type="molecule type" value="Genomic_DNA"/>
</dbReference>
<dbReference type="PROSITE" id="PS00108">
    <property type="entry name" value="PROTEIN_KINASE_ST"/>
    <property type="match status" value="1"/>
</dbReference>
<dbReference type="GO" id="GO:0005737">
    <property type="term" value="C:cytoplasm"/>
    <property type="evidence" value="ECO:0007669"/>
    <property type="project" value="TreeGrafter"/>
</dbReference>
<keyword evidence="7 10" id="KW-0067">ATP-binding</keyword>